<accession>A0A4Y7JZ79</accession>
<keyword evidence="2" id="KW-1185">Reference proteome</keyword>
<sequence length="108" mass="11932">MEQKILLKVLILLLGFFYALSLVTATPLSRSLKLDDEAYSSTNQESVMQWVDVGGVGEGFMEETGNYEQVILKGEEEGFLIHGRMVAESADYPGAVANKNHDPKPPRT</sequence>
<dbReference type="Gramene" id="RZC64999">
    <property type="protein sequence ID" value="RZC64999"/>
    <property type="gene ID" value="C5167_008687"/>
</dbReference>
<reference evidence="1 2" key="1">
    <citation type="journal article" date="2018" name="Science">
        <title>The opium poppy genome and morphinan production.</title>
        <authorList>
            <person name="Guo L."/>
            <person name="Winzer T."/>
            <person name="Yang X."/>
            <person name="Li Y."/>
            <person name="Ning Z."/>
            <person name="He Z."/>
            <person name="Teodor R."/>
            <person name="Lu Y."/>
            <person name="Bowser T.A."/>
            <person name="Graham I.A."/>
            <person name="Ye K."/>
        </authorList>
    </citation>
    <scope>NUCLEOTIDE SEQUENCE [LARGE SCALE GENOMIC DNA]</scope>
    <source>
        <strain evidence="2">cv. HN1</strain>
        <tissue evidence="1">Leaves</tissue>
    </source>
</reference>
<dbReference type="PANTHER" id="PTHR33474">
    <property type="entry name" value="TRANSMEMBRANE PROTEIN"/>
    <property type="match status" value="1"/>
</dbReference>
<name>A0A4Y7JZ79_PAPSO</name>
<evidence type="ECO:0000313" key="1">
    <source>
        <dbReference type="EMBL" id="RZC64999.1"/>
    </source>
</evidence>
<dbReference type="EMBL" id="CM010720">
    <property type="protein sequence ID" value="RZC64999.1"/>
    <property type="molecule type" value="Genomic_DNA"/>
</dbReference>
<dbReference type="AlphaFoldDB" id="A0A4Y7JZ79"/>
<gene>
    <name evidence="1" type="ORF">C5167_008687</name>
</gene>
<dbReference type="Proteomes" id="UP000316621">
    <property type="component" value="Chromosome 6"/>
</dbReference>
<protein>
    <submittedName>
        <fullName evidence="1">Uncharacterized protein</fullName>
    </submittedName>
</protein>
<proteinExistence type="predicted"/>
<dbReference type="PANTHER" id="PTHR33474:SF28">
    <property type="entry name" value="OS01G0815400 PROTEIN"/>
    <property type="match status" value="1"/>
</dbReference>
<organism evidence="1 2">
    <name type="scientific">Papaver somniferum</name>
    <name type="common">Opium poppy</name>
    <dbReference type="NCBI Taxonomy" id="3469"/>
    <lineage>
        <taxon>Eukaryota</taxon>
        <taxon>Viridiplantae</taxon>
        <taxon>Streptophyta</taxon>
        <taxon>Embryophyta</taxon>
        <taxon>Tracheophyta</taxon>
        <taxon>Spermatophyta</taxon>
        <taxon>Magnoliopsida</taxon>
        <taxon>Ranunculales</taxon>
        <taxon>Papaveraceae</taxon>
        <taxon>Papaveroideae</taxon>
        <taxon>Papaver</taxon>
    </lineage>
</organism>
<evidence type="ECO:0000313" key="2">
    <source>
        <dbReference type="Proteomes" id="UP000316621"/>
    </source>
</evidence>